<dbReference type="AlphaFoldDB" id="X0WNH9"/>
<proteinExistence type="predicted"/>
<reference evidence="1" key="1">
    <citation type="journal article" date="2014" name="Front. Microbiol.">
        <title>High frequency of phylogenetically diverse reductive dehalogenase-homologous genes in deep subseafloor sedimentary metagenomes.</title>
        <authorList>
            <person name="Kawai M."/>
            <person name="Futagami T."/>
            <person name="Toyoda A."/>
            <person name="Takaki Y."/>
            <person name="Nishi S."/>
            <person name="Hori S."/>
            <person name="Arai W."/>
            <person name="Tsubouchi T."/>
            <person name="Morono Y."/>
            <person name="Uchiyama I."/>
            <person name="Ito T."/>
            <person name="Fujiyama A."/>
            <person name="Inagaki F."/>
            <person name="Takami H."/>
        </authorList>
    </citation>
    <scope>NUCLEOTIDE SEQUENCE</scope>
    <source>
        <strain evidence="1">Expedition CK06-06</strain>
    </source>
</reference>
<accession>X0WNH9</accession>
<dbReference type="EMBL" id="BARS01048039">
    <property type="protein sequence ID" value="GAG32205.1"/>
    <property type="molecule type" value="Genomic_DNA"/>
</dbReference>
<name>X0WNH9_9ZZZZ</name>
<organism evidence="1">
    <name type="scientific">marine sediment metagenome</name>
    <dbReference type="NCBI Taxonomy" id="412755"/>
    <lineage>
        <taxon>unclassified sequences</taxon>
        <taxon>metagenomes</taxon>
        <taxon>ecological metagenomes</taxon>
    </lineage>
</organism>
<feature type="non-terminal residue" evidence="1">
    <location>
        <position position="90"/>
    </location>
</feature>
<sequence>MTTLSELVAADDERKAILELVADNSIMAPQAESAGFGADFVMGFGNEMDQLIPGRESPMLPPDTIGADLGSFAPELLASAFAPARGLVGM</sequence>
<gene>
    <name evidence="1" type="ORF">S01H1_72076</name>
</gene>
<protein>
    <submittedName>
        <fullName evidence="1">Uncharacterized protein</fullName>
    </submittedName>
</protein>
<comment type="caution">
    <text evidence="1">The sequence shown here is derived from an EMBL/GenBank/DDBJ whole genome shotgun (WGS) entry which is preliminary data.</text>
</comment>
<evidence type="ECO:0000313" key="1">
    <source>
        <dbReference type="EMBL" id="GAG32205.1"/>
    </source>
</evidence>